<feature type="region of interest" description="Disordered" evidence="8">
    <location>
        <begin position="1"/>
        <end position="73"/>
    </location>
</feature>
<dbReference type="InterPro" id="IPR038718">
    <property type="entry name" value="SNF2-like_sf"/>
</dbReference>
<dbReference type="GO" id="GO:0005524">
    <property type="term" value="F:ATP binding"/>
    <property type="evidence" value="ECO:0007669"/>
    <property type="project" value="UniProtKB-KW"/>
</dbReference>
<feature type="domain" description="Chromo" evidence="9">
    <location>
        <begin position="236"/>
        <end position="317"/>
    </location>
</feature>
<dbReference type="Gene3D" id="3.40.50.300">
    <property type="entry name" value="P-loop containing nucleotide triphosphate hydrolases"/>
    <property type="match status" value="1"/>
</dbReference>
<dbReference type="InterPro" id="IPR019787">
    <property type="entry name" value="Znf_PHD-finger"/>
</dbReference>
<dbReference type="PROSITE" id="PS01359">
    <property type="entry name" value="ZF_PHD_1"/>
    <property type="match status" value="1"/>
</dbReference>
<dbReference type="PANTHER" id="PTHR45623">
    <property type="entry name" value="CHROMODOMAIN-HELICASE-DNA-BINDING PROTEIN 3-RELATED-RELATED"/>
    <property type="match status" value="1"/>
</dbReference>
<evidence type="ECO:0000259" key="10">
    <source>
        <dbReference type="PROSITE" id="PS50016"/>
    </source>
</evidence>
<dbReference type="InterPro" id="IPR011011">
    <property type="entry name" value="Znf_FYVE_PHD"/>
</dbReference>
<dbReference type="GO" id="GO:0000785">
    <property type="term" value="C:chromatin"/>
    <property type="evidence" value="ECO:0000318"/>
    <property type="project" value="GO_Central"/>
</dbReference>
<dbReference type="GO" id="GO:0003677">
    <property type="term" value="F:DNA binding"/>
    <property type="evidence" value="ECO:0000318"/>
    <property type="project" value="GO_Central"/>
</dbReference>
<dbReference type="EnsemblPlants" id="Solyc10g011940.2.1">
    <property type="protein sequence ID" value="Solyc10g011940.2.1"/>
    <property type="gene ID" value="Solyc10g011940.2"/>
</dbReference>
<feature type="compositionally biased region" description="Basic and acidic residues" evidence="8">
    <location>
        <begin position="947"/>
        <end position="956"/>
    </location>
</feature>
<evidence type="ECO:0000256" key="6">
    <source>
        <dbReference type="ARBA" id="ARBA00023242"/>
    </source>
</evidence>
<dbReference type="OMA" id="DYSHATW"/>
<dbReference type="SMART" id="SM00249">
    <property type="entry name" value="PHD"/>
    <property type="match status" value="1"/>
</dbReference>
<dbReference type="InParanoid" id="A0A3Q7J7N4"/>
<evidence type="ECO:0000256" key="3">
    <source>
        <dbReference type="ARBA" id="ARBA00022771"/>
    </source>
</evidence>
<feature type="domain" description="Chromo" evidence="9">
    <location>
        <begin position="168"/>
        <end position="234"/>
    </location>
</feature>
<dbReference type="Gene3D" id="2.40.50.40">
    <property type="match status" value="2"/>
</dbReference>
<evidence type="ECO:0000259" key="9">
    <source>
        <dbReference type="PROSITE" id="PS50013"/>
    </source>
</evidence>
<keyword evidence="4" id="KW-0862">Zinc</keyword>
<dbReference type="PROSITE" id="PS50016">
    <property type="entry name" value="ZF_PHD_2"/>
    <property type="match status" value="1"/>
</dbReference>
<dbReference type="PANTHER" id="PTHR45623:SF13">
    <property type="entry name" value="HELICASE PROTEIN MOM1"/>
    <property type="match status" value="1"/>
</dbReference>
<dbReference type="SMART" id="SM00298">
    <property type="entry name" value="CHROMO"/>
    <property type="match status" value="2"/>
</dbReference>
<feature type="region of interest" description="Disordered" evidence="8">
    <location>
        <begin position="1261"/>
        <end position="1284"/>
    </location>
</feature>
<keyword evidence="1" id="KW-0479">Metal-binding</keyword>
<dbReference type="Pfam" id="PF00271">
    <property type="entry name" value="Helicase_C"/>
    <property type="match status" value="1"/>
</dbReference>
<organism evidence="12">
    <name type="scientific">Solanum lycopersicum</name>
    <name type="common">Tomato</name>
    <name type="synonym">Lycopersicon esculentum</name>
    <dbReference type="NCBI Taxonomy" id="4081"/>
    <lineage>
        <taxon>Eukaryota</taxon>
        <taxon>Viridiplantae</taxon>
        <taxon>Streptophyta</taxon>
        <taxon>Embryophyta</taxon>
        <taxon>Tracheophyta</taxon>
        <taxon>Spermatophyta</taxon>
        <taxon>Magnoliopsida</taxon>
        <taxon>eudicotyledons</taxon>
        <taxon>Gunneridae</taxon>
        <taxon>Pentapetalae</taxon>
        <taxon>asterids</taxon>
        <taxon>lamiids</taxon>
        <taxon>Solanales</taxon>
        <taxon>Solanaceae</taxon>
        <taxon>Solanoideae</taxon>
        <taxon>Solaneae</taxon>
        <taxon>Solanum</taxon>
        <taxon>Solanum subgen. Lycopersicon</taxon>
    </lineage>
</organism>
<dbReference type="GO" id="GO:0016887">
    <property type="term" value="F:ATP hydrolysis activity"/>
    <property type="evidence" value="ECO:0000318"/>
    <property type="project" value="GO_Central"/>
</dbReference>
<reference evidence="12" key="1">
    <citation type="journal article" date="2012" name="Nature">
        <title>The tomato genome sequence provides insights into fleshy fruit evolution.</title>
        <authorList>
            <consortium name="Tomato Genome Consortium"/>
        </authorList>
    </citation>
    <scope>NUCLEOTIDE SEQUENCE [LARGE SCALE GENOMIC DNA]</scope>
    <source>
        <strain evidence="12">cv. Heinz 1706</strain>
    </source>
</reference>
<dbReference type="PaxDb" id="4081-Solyc10g011940.1.1"/>
<dbReference type="Gramene" id="Solyc10g011940.2.1">
    <property type="protein sequence ID" value="Solyc10g011940.2.1"/>
    <property type="gene ID" value="Solyc10g011940.2"/>
</dbReference>
<evidence type="ECO:0000256" key="8">
    <source>
        <dbReference type="SAM" id="MobiDB-lite"/>
    </source>
</evidence>
<evidence type="ECO:0000256" key="7">
    <source>
        <dbReference type="PROSITE-ProRule" id="PRU00146"/>
    </source>
</evidence>
<dbReference type="Proteomes" id="UP000004994">
    <property type="component" value="Chromosome 10"/>
</dbReference>
<evidence type="ECO:0000256" key="2">
    <source>
        <dbReference type="ARBA" id="ARBA00022741"/>
    </source>
</evidence>
<dbReference type="GO" id="GO:0006338">
    <property type="term" value="P:chromatin remodeling"/>
    <property type="evidence" value="ECO:0000318"/>
    <property type="project" value="GO_Central"/>
</dbReference>
<feature type="domain" description="PHD-type" evidence="10">
    <location>
        <begin position="108"/>
        <end position="157"/>
    </location>
</feature>
<dbReference type="STRING" id="4081.A0A3Q7J7N4"/>
<protein>
    <submittedName>
        <fullName evidence="12">Uncharacterized protein</fullName>
    </submittedName>
</protein>
<keyword evidence="5" id="KW-0067">ATP-binding</keyword>
<feature type="compositionally biased region" description="Basic and acidic residues" evidence="8">
    <location>
        <begin position="31"/>
        <end position="73"/>
    </location>
</feature>
<evidence type="ECO:0000313" key="13">
    <source>
        <dbReference type="Proteomes" id="UP000004994"/>
    </source>
</evidence>
<dbReference type="PROSITE" id="PS51194">
    <property type="entry name" value="HELICASE_CTER"/>
    <property type="match status" value="1"/>
</dbReference>
<dbReference type="InterPro" id="IPR001650">
    <property type="entry name" value="Helicase_C-like"/>
</dbReference>
<evidence type="ECO:0000256" key="1">
    <source>
        <dbReference type="ARBA" id="ARBA00022723"/>
    </source>
</evidence>
<proteinExistence type="predicted"/>
<evidence type="ECO:0000259" key="11">
    <source>
        <dbReference type="PROSITE" id="PS51194"/>
    </source>
</evidence>
<keyword evidence="13" id="KW-1185">Reference proteome</keyword>
<dbReference type="InterPro" id="IPR001965">
    <property type="entry name" value="Znf_PHD"/>
</dbReference>
<dbReference type="GO" id="GO:0008270">
    <property type="term" value="F:zinc ion binding"/>
    <property type="evidence" value="ECO:0007669"/>
    <property type="project" value="UniProtKB-KW"/>
</dbReference>
<keyword evidence="3 7" id="KW-0863">Zinc-finger</keyword>
<dbReference type="InterPro" id="IPR016197">
    <property type="entry name" value="Chromo-like_dom_sf"/>
</dbReference>
<feature type="region of interest" description="Disordered" evidence="8">
    <location>
        <begin position="919"/>
        <end position="956"/>
    </location>
</feature>
<accession>A0A3Q7J7N4</accession>
<evidence type="ECO:0000256" key="5">
    <source>
        <dbReference type="ARBA" id="ARBA00022840"/>
    </source>
</evidence>
<dbReference type="PROSITE" id="PS50013">
    <property type="entry name" value="CHROMO_2"/>
    <property type="match status" value="2"/>
</dbReference>
<evidence type="ECO:0000256" key="4">
    <source>
        <dbReference type="ARBA" id="ARBA00022833"/>
    </source>
</evidence>
<dbReference type="InterPro" id="IPR013083">
    <property type="entry name" value="Znf_RING/FYVE/PHD"/>
</dbReference>
<dbReference type="SUPFAM" id="SSF52540">
    <property type="entry name" value="P-loop containing nucleoside triphosphate hydrolases"/>
    <property type="match status" value="2"/>
</dbReference>
<evidence type="ECO:0000313" key="12">
    <source>
        <dbReference type="EnsemblPlants" id="Solyc10g011940.2.1"/>
    </source>
</evidence>
<keyword evidence="2" id="KW-0547">Nucleotide-binding</keyword>
<dbReference type="InterPro" id="IPR027417">
    <property type="entry name" value="P-loop_NTPase"/>
</dbReference>
<feature type="region of interest" description="Disordered" evidence="8">
    <location>
        <begin position="1065"/>
        <end position="1086"/>
    </location>
</feature>
<sequence>MKKNKEGSSKKRMTGRSYKQWLKQRAQLRSKHSEDAATKEDQSAEEQEHKVEEVNAHRVDDRREKQICSSKENDKKVTEPFKAELKVDRTHEANCVRSKQDDKSEGESKDCSICKQKGNLLCCAGRGCKRNFHLSCLVPPVSYFPPGAWYCYWCVRRKMKLGVHAISEGIESLLDVRKLSLVNEVVQKREYLVKYKGLAHVHNLWITEEQLRLEAPAALARFKKYHKSVSWKTEWSVPHRLLDKRKLAVIDHNNTDVHGNDENDADCDYEWLVKWTGLDYSHATWELENASFLVSLEAVKLMTDYEIRHQQAKKEVHPLTEDEKRKANFPELPTPLFGSTPQVYNNHLSFVNNLRKYWQKGKSAVIIDDQERILKVVLFLLSLPKDVGLPFLIITTSAALLLWEAEFSRWGYANIVVYKGNRDIRAIIRTLEFYNKQGALMFQVLLSCYDAIVEDLEMLRPVGWGAVITDQCQGSSMSMHHSQIKVLIADMRLLIFRQLEDRCDRRFNRCNILSFLDPKDKANNKLLDTDSDIDLTEFKKRLKHFVAYECKSSASKFIEYWVPVKLSNEQIEQYCACLFSNSAWLCSSLKNDSPSSLCDILVSTRKCCDHPYLEDQSLRDVVMDGIPVDQHFDAEIKLSGKLELLNKILQEIKQQGQRVLVLFRSLGGSGVISIGDILDDFIYRKFGGDSYTSISGNVTRKMKEATLNKFNNKGSGKFAVLMETRACVPSVKLLGIDIIILFNSDWDPNNDLRSLQKITVYSQSEHIKVLRLYSCFTVEEKALILAKQGLTIDSNIENMKQAACHELLTWGASYLFSMLDCFHVQSSISKRSSEVAALDEVFAEFLGLMSSNCENTVNNSGSKILKVQQNEGTYPSKISLLGELEMQQMDDSSFVRRLLENESPHVFWTNLLHGRVPMWKHSPSPSRGNRRKARLQGDVNQPSKGEQVSKKEGNKVHLTPEPKLRKKRKLHVQGKLGTDISGFLCQSHFLGTSHLSAGDKHKCRRLATNCSPQCDKPHQSHENCINSPSHQILDSMNRSIDSSIQQSIGNLPMQQHVRIGAVNGTSMKSRNNHEDDASPNTPNLPQSPYLHPLHMEMERIQKEREQITKLHEHVKLLLQSEFEKELDSIMKKYDLLLQIAEMELSQKQVDLDTVYKKVHVHKLLAEAMIQIQDTADSVGPLEMTVDVVGSTITGSEESLPNRPSSVPAVTASISEPVNSEQRAADPQIYSENFPMAAIPSLNAELPRVEELAVVRRTSARATLQTTSSADLPTSGSRPTPTPNYQSVILTPNQLPIQTSRYAARPGAGCEQRRPAPHLLHFRPLPTMNSLNSSLL</sequence>
<dbReference type="Gene3D" id="6.10.250.1310">
    <property type="match status" value="1"/>
</dbReference>
<keyword evidence="6" id="KW-0539">Nucleus</keyword>
<feature type="domain" description="Helicase C-terminal" evidence="11">
    <location>
        <begin position="644"/>
        <end position="807"/>
    </location>
</feature>
<dbReference type="GO" id="GO:0005634">
    <property type="term" value="C:nucleus"/>
    <property type="evidence" value="ECO:0000318"/>
    <property type="project" value="GO_Central"/>
</dbReference>
<name>A0A3Q7J7N4_SOLLC</name>
<dbReference type="SUPFAM" id="SSF57903">
    <property type="entry name" value="FYVE/PHD zinc finger"/>
    <property type="match status" value="1"/>
</dbReference>
<reference evidence="12" key="2">
    <citation type="submission" date="2019-01" db="UniProtKB">
        <authorList>
            <consortium name="EnsemblPlants"/>
        </authorList>
    </citation>
    <scope>IDENTIFICATION</scope>
    <source>
        <strain evidence="12">cv. Heinz 1706</strain>
    </source>
</reference>
<dbReference type="Gene3D" id="3.30.40.10">
    <property type="entry name" value="Zinc/RING finger domain, C3HC4 (zinc finger)"/>
    <property type="match status" value="1"/>
</dbReference>
<dbReference type="InterPro" id="IPR000953">
    <property type="entry name" value="Chromo/chromo_shadow_dom"/>
</dbReference>
<dbReference type="GO" id="GO:0042393">
    <property type="term" value="F:histone binding"/>
    <property type="evidence" value="ECO:0000318"/>
    <property type="project" value="GO_Central"/>
</dbReference>
<dbReference type="GO" id="GO:0003682">
    <property type="term" value="F:chromatin binding"/>
    <property type="evidence" value="ECO:0000318"/>
    <property type="project" value="GO_Central"/>
</dbReference>
<dbReference type="InterPro" id="IPR019786">
    <property type="entry name" value="Zinc_finger_PHD-type_CS"/>
</dbReference>
<dbReference type="Gene3D" id="3.40.50.10810">
    <property type="entry name" value="Tandem AAA-ATPase domain"/>
    <property type="match status" value="1"/>
</dbReference>
<dbReference type="GO" id="GO:0140658">
    <property type="term" value="F:ATP-dependent chromatin remodeler activity"/>
    <property type="evidence" value="ECO:0000318"/>
    <property type="project" value="GO_Central"/>
</dbReference>
<dbReference type="SUPFAM" id="SSF54160">
    <property type="entry name" value="Chromo domain-like"/>
    <property type="match status" value="2"/>
</dbReference>